<dbReference type="RefSeq" id="WP_163988626.1">
    <property type="nucleotide sequence ID" value="NZ_WUEY01000009.1"/>
</dbReference>
<dbReference type="InterPro" id="IPR050171">
    <property type="entry name" value="MFS_Transporters"/>
</dbReference>
<sequence length="407" mass="41694">MSSLESSHTAHSPFEITAHSPWRMWTAAWIITAVFILSNSATPLYVRWQAAIGFSSSTLTVIFAAYILGLLLTLLVAGQFSDRYGRRPVLLPGLAAAIFACLLFASAHSVLMLIVARFLSGVAVGVVVSAGMAAVVDLGGPERKRQASLIASVSMVLGAGLGPLLAGSLALLLANAVIPIFAVELAVLLTALVVSLTLPLTHRGTPADHNWRLHLPSVPHANRRHLLFGIAVFGPGITATSFVLALGPSLLSHLLGVTSPLIAGGMACCMFLAATGVQFAARRFSVRTILLCGATATVLSMAGIAFAVASSNAATLIVAALLAGSGQGLGQLGGLTLIGLHVPGNHRAEANAVLNIGGYIPAGLMPVAIGFIIDAVGLSLGATLFAAVLAFIAVLGGALVFRKLARD</sequence>
<feature type="transmembrane region" description="Helical" evidence="7">
    <location>
        <begin position="226"/>
        <end position="247"/>
    </location>
</feature>
<feature type="transmembrane region" description="Helical" evidence="7">
    <location>
        <begin position="379"/>
        <end position="401"/>
    </location>
</feature>
<evidence type="ECO:0000256" key="5">
    <source>
        <dbReference type="ARBA" id="ARBA00022989"/>
    </source>
</evidence>
<evidence type="ECO:0000256" key="1">
    <source>
        <dbReference type="ARBA" id="ARBA00004651"/>
    </source>
</evidence>
<feature type="domain" description="Major facilitator superfamily (MFS) profile" evidence="8">
    <location>
        <begin position="1"/>
        <end position="405"/>
    </location>
</feature>
<comment type="caution">
    <text evidence="9">The sequence shown here is derived from an EMBL/GenBank/DDBJ whole genome shotgun (WGS) entry which is preliminary data.</text>
</comment>
<comment type="subcellular location">
    <subcellularLocation>
        <location evidence="1">Cell membrane</location>
        <topology evidence="1">Multi-pass membrane protein</topology>
    </subcellularLocation>
</comment>
<evidence type="ECO:0000313" key="9">
    <source>
        <dbReference type="EMBL" id="NEI71870.1"/>
    </source>
</evidence>
<dbReference type="PANTHER" id="PTHR23517:SF13">
    <property type="entry name" value="MAJOR FACILITATOR SUPERFAMILY MFS_1"/>
    <property type="match status" value="1"/>
</dbReference>
<dbReference type="EMBL" id="WUEY01000009">
    <property type="protein sequence ID" value="NEI71870.1"/>
    <property type="molecule type" value="Genomic_DNA"/>
</dbReference>
<dbReference type="InterPro" id="IPR036259">
    <property type="entry name" value="MFS_trans_sf"/>
</dbReference>
<dbReference type="GO" id="GO:0022857">
    <property type="term" value="F:transmembrane transporter activity"/>
    <property type="evidence" value="ECO:0007669"/>
    <property type="project" value="InterPro"/>
</dbReference>
<feature type="transmembrane region" description="Helical" evidence="7">
    <location>
        <begin position="27"/>
        <end position="46"/>
    </location>
</feature>
<evidence type="ECO:0000256" key="6">
    <source>
        <dbReference type="ARBA" id="ARBA00023136"/>
    </source>
</evidence>
<dbReference type="Proteomes" id="UP000483035">
    <property type="component" value="Unassembled WGS sequence"/>
</dbReference>
<evidence type="ECO:0000256" key="7">
    <source>
        <dbReference type="SAM" id="Phobius"/>
    </source>
</evidence>
<feature type="transmembrane region" description="Helical" evidence="7">
    <location>
        <begin position="289"/>
        <end position="310"/>
    </location>
</feature>
<accession>A0A6L9UCG0</accession>
<reference evidence="9 10" key="1">
    <citation type="submission" date="2019-12" db="EMBL/GenBank/DDBJ databases">
        <title>Rhizobium genotypes associated with high levels of biological nitrogen fixation by grain legumes in a temperate-maritime cropping system.</title>
        <authorList>
            <person name="Maluk M."/>
            <person name="Francesc Ferrando Molina F."/>
            <person name="Lopez Del Egido L."/>
            <person name="Lafos M."/>
            <person name="Langarica-Fuentes A."/>
            <person name="Gebre Yohannes G."/>
            <person name="Young M.W."/>
            <person name="Martin P."/>
            <person name="Gantlett R."/>
            <person name="Kenicer G."/>
            <person name="Hawes C."/>
            <person name="Begg G.S."/>
            <person name="Quilliam R.S."/>
            <person name="Squire G.R."/>
            <person name="Poole P.S."/>
            <person name="Young P.W."/>
            <person name="Iannetta P.M."/>
            <person name="James E.K."/>
        </authorList>
    </citation>
    <scope>NUCLEOTIDE SEQUENCE [LARGE SCALE GENOMIC DNA]</scope>
    <source>
        <strain evidence="9 10">JHI1118</strain>
    </source>
</reference>
<dbReference type="Pfam" id="PF07690">
    <property type="entry name" value="MFS_1"/>
    <property type="match status" value="2"/>
</dbReference>
<dbReference type="PANTHER" id="PTHR23517">
    <property type="entry name" value="RESISTANCE PROTEIN MDTM, PUTATIVE-RELATED-RELATED"/>
    <property type="match status" value="1"/>
</dbReference>
<dbReference type="Gene3D" id="1.20.1250.20">
    <property type="entry name" value="MFS general substrate transporter like domains"/>
    <property type="match status" value="1"/>
</dbReference>
<feature type="transmembrane region" description="Helical" evidence="7">
    <location>
        <begin position="148"/>
        <end position="174"/>
    </location>
</feature>
<proteinExistence type="predicted"/>
<keyword evidence="5 7" id="KW-1133">Transmembrane helix</keyword>
<keyword evidence="2" id="KW-0813">Transport</keyword>
<feature type="transmembrane region" description="Helical" evidence="7">
    <location>
        <begin position="316"/>
        <end position="340"/>
    </location>
</feature>
<evidence type="ECO:0000256" key="3">
    <source>
        <dbReference type="ARBA" id="ARBA00022475"/>
    </source>
</evidence>
<feature type="transmembrane region" description="Helical" evidence="7">
    <location>
        <begin position="52"/>
        <end position="77"/>
    </location>
</feature>
<feature type="transmembrane region" description="Helical" evidence="7">
    <location>
        <begin position="180"/>
        <end position="200"/>
    </location>
</feature>
<evidence type="ECO:0000259" key="8">
    <source>
        <dbReference type="PROSITE" id="PS50850"/>
    </source>
</evidence>
<evidence type="ECO:0000256" key="2">
    <source>
        <dbReference type="ARBA" id="ARBA00022448"/>
    </source>
</evidence>
<feature type="transmembrane region" description="Helical" evidence="7">
    <location>
        <begin position="114"/>
        <end position="136"/>
    </location>
</feature>
<dbReference type="InterPro" id="IPR020846">
    <property type="entry name" value="MFS_dom"/>
</dbReference>
<dbReference type="InterPro" id="IPR005829">
    <property type="entry name" value="Sugar_transporter_CS"/>
</dbReference>
<protein>
    <submittedName>
        <fullName evidence="9">MFS transporter</fullName>
    </submittedName>
</protein>
<feature type="transmembrane region" description="Helical" evidence="7">
    <location>
        <begin position="253"/>
        <end position="277"/>
    </location>
</feature>
<dbReference type="InterPro" id="IPR011701">
    <property type="entry name" value="MFS"/>
</dbReference>
<dbReference type="GO" id="GO:0005886">
    <property type="term" value="C:plasma membrane"/>
    <property type="evidence" value="ECO:0007669"/>
    <property type="project" value="UniProtKB-SubCell"/>
</dbReference>
<gene>
    <name evidence="9" type="ORF">GR212_19995</name>
</gene>
<keyword evidence="4 7" id="KW-0812">Transmembrane</keyword>
<organism evidence="9 10">
    <name type="scientific">Rhizobium lusitanum</name>
    <dbReference type="NCBI Taxonomy" id="293958"/>
    <lineage>
        <taxon>Bacteria</taxon>
        <taxon>Pseudomonadati</taxon>
        <taxon>Pseudomonadota</taxon>
        <taxon>Alphaproteobacteria</taxon>
        <taxon>Hyphomicrobiales</taxon>
        <taxon>Rhizobiaceae</taxon>
        <taxon>Rhizobium/Agrobacterium group</taxon>
        <taxon>Rhizobium</taxon>
    </lineage>
</organism>
<dbReference type="AlphaFoldDB" id="A0A6L9UCG0"/>
<keyword evidence="6 7" id="KW-0472">Membrane</keyword>
<dbReference type="PROSITE" id="PS00216">
    <property type="entry name" value="SUGAR_TRANSPORT_1"/>
    <property type="match status" value="1"/>
</dbReference>
<evidence type="ECO:0000256" key="4">
    <source>
        <dbReference type="ARBA" id="ARBA00022692"/>
    </source>
</evidence>
<feature type="transmembrane region" description="Helical" evidence="7">
    <location>
        <begin position="352"/>
        <end position="373"/>
    </location>
</feature>
<keyword evidence="3" id="KW-1003">Cell membrane</keyword>
<feature type="transmembrane region" description="Helical" evidence="7">
    <location>
        <begin position="89"/>
        <end position="108"/>
    </location>
</feature>
<dbReference type="SUPFAM" id="SSF103473">
    <property type="entry name" value="MFS general substrate transporter"/>
    <property type="match status" value="1"/>
</dbReference>
<evidence type="ECO:0000313" key="10">
    <source>
        <dbReference type="Proteomes" id="UP000483035"/>
    </source>
</evidence>
<name>A0A6L9UCG0_9HYPH</name>
<dbReference type="PROSITE" id="PS50850">
    <property type="entry name" value="MFS"/>
    <property type="match status" value="1"/>
</dbReference>